<proteinExistence type="predicted"/>
<name>A0ABR9W9M3_9BACT</name>
<dbReference type="RefSeq" id="WP_194120408.1">
    <property type="nucleotide sequence ID" value="NZ_JACYGY010000001.1"/>
</dbReference>
<gene>
    <name evidence="1" type="ORF">IEE83_09865</name>
</gene>
<comment type="caution">
    <text evidence="1">The sequence shown here is derived from an EMBL/GenBank/DDBJ whole genome shotgun (WGS) entry which is preliminary data.</text>
</comment>
<protein>
    <submittedName>
        <fullName evidence="1">Uncharacterized protein</fullName>
    </submittedName>
</protein>
<keyword evidence="2" id="KW-1185">Reference proteome</keyword>
<dbReference type="EMBL" id="JACYGY010000001">
    <property type="protein sequence ID" value="MBE9462187.1"/>
    <property type="molecule type" value="Genomic_DNA"/>
</dbReference>
<evidence type="ECO:0000313" key="1">
    <source>
        <dbReference type="EMBL" id="MBE9462187.1"/>
    </source>
</evidence>
<organism evidence="1 2">
    <name type="scientific">Dyadobacter subterraneus</name>
    <dbReference type="NCBI Taxonomy" id="2773304"/>
    <lineage>
        <taxon>Bacteria</taxon>
        <taxon>Pseudomonadati</taxon>
        <taxon>Bacteroidota</taxon>
        <taxon>Cytophagia</taxon>
        <taxon>Cytophagales</taxon>
        <taxon>Spirosomataceae</taxon>
        <taxon>Dyadobacter</taxon>
    </lineage>
</organism>
<accession>A0ABR9W9M3</accession>
<evidence type="ECO:0000313" key="2">
    <source>
        <dbReference type="Proteomes" id="UP000634134"/>
    </source>
</evidence>
<dbReference type="Proteomes" id="UP000634134">
    <property type="component" value="Unassembled WGS sequence"/>
</dbReference>
<reference evidence="2" key="1">
    <citation type="submission" date="2023-07" db="EMBL/GenBank/DDBJ databases">
        <title>Dyadobacter sp. nov 'subterranea' isolated from contaminted grondwater.</title>
        <authorList>
            <person name="Szabo I."/>
            <person name="Al-Omari J."/>
            <person name="Szerdahelyi S.G."/>
            <person name="Rado J."/>
        </authorList>
    </citation>
    <scope>NUCLEOTIDE SEQUENCE [LARGE SCALE GENOMIC DNA]</scope>
    <source>
        <strain evidence="2">UP-52</strain>
    </source>
</reference>
<sequence>MIISNLSFFWPNNNLNHTESQYQSGIIKIQQYLFHLNNGCRRGEFDVAQNTFLDLQHHWQRQDVIAKSLRIPAFSATSYFPSDSLATLEGYLNQLYESSGQ</sequence>